<dbReference type="PROSITE" id="PS51257">
    <property type="entry name" value="PROKAR_LIPOPROTEIN"/>
    <property type="match status" value="1"/>
</dbReference>
<dbReference type="Proteomes" id="UP000034980">
    <property type="component" value="Unassembled WGS sequence"/>
</dbReference>
<name>W2D030_9BACT</name>
<evidence type="ECO:0000256" key="1">
    <source>
        <dbReference type="SAM" id="Phobius"/>
    </source>
</evidence>
<dbReference type="PATRIC" id="fig|1411915.3.peg.584"/>
<organism evidence="2 3">
    <name type="scientific">Tannerella sp. oral taxon BU063 isolate Cell 8/11</name>
    <dbReference type="NCBI Taxonomy" id="1411915"/>
    <lineage>
        <taxon>Bacteria</taxon>
        <taxon>Pseudomonadati</taxon>
        <taxon>Bacteroidota</taxon>
        <taxon>Bacteroidia</taxon>
        <taxon>Bacteroidales</taxon>
        <taxon>Tannerellaceae</taxon>
        <taxon>Tannerella</taxon>
    </lineage>
</organism>
<keyword evidence="1" id="KW-1133">Transmembrane helix</keyword>
<keyword evidence="1" id="KW-0472">Membrane</keyword>
<keyword evidence="1" id="KW-0812">Transmembrane</keyword>
<dbReference type="EMBL" id="AYYF01001065">
    <property type="protein sequence ID" value="ETK12780.1"/>
    <property type="molecule type" value="Genomic_DNA"/>
</dbReference>
<sequence>MKSAIALIAALLVTACLPLKRTQPTRQSHVDSVFVQRLVPIPVPPDTALMRALLRCNAEGRVAMERLSIETTRNARLAFLLDSLGELSVETIVRHDTVWAKADSVFINRDVVREVVREVERKPTRWEAFIQRFGTAAFWILCGSVACGAAYGALRLYRRRLPI</sequence>
<proteinExistence type="predicted"/>
<protein>
    <submittedName>
        <fullName evidence="2">Uncharacterized protein</fullName>
    </submittedName>
</protein>
<feature type="transmembrane region" description="Helical" evidence="1">
    <location>
        <begin position="136"/>
        <end position="157"/>
    </location>
</feature>
<dbReference type="AlphaFoldDB" id="W2D030"/>
<accession>W2D030</accession>
<evidence type="ECO:0000313" key="3">
    <source>
        <dbReference type="Proteomes" id="UP000034980"/>
    </source>
</evidence>
<gene>
    <name evidence="2" type="ORF">T235_07270</name>
</gene>
<comment type="caution">
    <text evidence="2">The sequence shown here is derived from an EMBL/GenBank/DDBJ whole genome shotgun (WGS) entry which is preliminary data.</text>
</comment>
<evidence type="ECO:0000313" key="2">
    <source>
        <dbReference type="EMBL" id="ETK12780.1"/>
    </source>
</evidence>
<reference evidence="2 3" key="1">
    <citation type="submission" date="2013-11" db="EMBL/GenBank/DDBJ databases">
        <title>Single cell genomics of uncultured Tannerella BU063 (oral taxon 286).</title>
        <authorList>
            <person name="Beall C.J."/>
            <person name="Campbell A.G."/>
            <person name="Griffen A.L."/>
            <person name="Podar M."/>
            <person name="Leys E.J."/>
        </authorList>
    </citation>
    <scope>NUCLEOTIDE SEQUENCE [LARGE SCALE GENOMIC DNA]</scope>
    <source>
        <strain evidence="2">Cell 8/11</strain>
    </source>
</reference>